<name>A0A8C8LXQ8_ONCTS</name>
<keyword evidence="6" id="KW-0342">GTP-binding</keyword>
<dbReference type="Proteomes" id="UP000694402">
    <property type="component" value="Unassembled WGS sequence"/>
</dbReference>
<evidence type="ECO:0000256" key="1">
    <source>
        <dbReference type="ARBA" id="ARBA00010397"/>
    </source>
</evidence>
<sequence>MSVNVNRSVLDQFYRYKMPRIIAKVEGKGNGIKTVIVNMTDVAKSLNRPPTYPTKFFGCELGAQTQFDAKNDRFIVNGSHEANKLQDMLDGFIRKVCSVDRAVNKSISHLKEENISARQLKSEIH</sequence>
<dbReference type="Gene3D" id="3.30.30.170">
    <property type="match status" value="1"/>
</dbReference>
<dbReference type="InterPro" id="IPR045196">
    <property type="entry name" value="IF2/IF5"/>
</dbReference>
<evidence type="ECO:0000256" key="6">
    <source>
        <dbReference type="ARBA" id="ARBA00023134"/>
    </source>
</evidence>
<evidence type="ECO:0000256" key="5">
    <source>
        <dbReference type="ARBA" id="ARBA00022917"/>
    </source>
</evidence>
<reference evidence="8" key="1">
    <citation type="submission" date="2025-08" db="UniProtKB">
        <authorList>
            <consortium name="Ensembl"/>
        </authorList>
    </citation>
    <scope>IDENTIFICATION</scope>
</reference>
<reference evidence="8" key="2">
    <citation type="submission" date="2025-09" db="UniProtKB">
        <authorList>
            <consortium name="Ensembl"/>
        </authorList>
    </citation>
    <scope>IDENTIFICATION</scope>
</reference>
<dbReference type="PANTHER" id="PTHR23001:SF7">
    <property type="entry name" value="EUKARYOTIC TRANSLATION INITIATION FACTOR 5"/>
    <property type="match status" value="1"/>
</dbReference>
<keyword evidence="9" id="KW-1185">Reference proteome</keyword>
<dbReference type="Pfam" id="PF01873">
    <property type="entry name" value="eIF-5_eIF-2B"/>
    <property type="match status" value="1"/>
</dbReference>
<evidence type="ECO:0000256" key="2">
    <source>
        <dbReference type="ARBA" id="ARBA00018059"/>
    </source>
</evidence>
<dbReference type="FunFam" id="3.30.30.170:FF:000002">
    <property type="entry name" value="Eukaryotic translation initiation factor 5"/>
    <property type="match status" value="1"/>
</dbReference>
<dbReference type="GO" id="GO:0005829">
    <property type="term" value="C:cytosol"/>
    <property type="evidence" value="ECO:0007669"/>
    <property type="project" value="TreeGrafter"/>
</dbReference>
<gene>
    <name evidence="8" type="primary">LOC112244763</name>
    <name evidence="8" type="synonym">EIF5</name>
</gene>
<dbReference type="GO" id="GO:0001732">
    <property type="term" value="P:formation of cytoplasmic translation initiation complex"/>
    <property type="evidence" value="ECO:0007669"/>
    <property type="project" value="TreeGrafter"/>
</dbReference>
<dbReference type="GeneTree" id="ENSGT00390000016478"/>
<dbReference type="GO" id="GO:0003743">
    <property type="term" value="F:translation initiation factor activity"/>
    <property type="evidence" value="ECO:0007669"/>
    <property type="project" value="UniProtKB-KW"/>
</dbReference>
<dbReference type="GO" id="GO:0005525">
    <property type="term" value="F:GTP binding"/>
    <property type="evidence" value="ECO:0007669"/>
    <property type="project" value="UniProtKB-KW"/>
</dbReference>
<proteinExistence type="inferred from homology"/>
<comment type="similarity">
    <text evidence="1">Belongs to the eIF-2-beta/eIF-5 family.</text>
</comment>
<evidence type="ECO:0000256" key="3">
    <source>
        <dbReference type="ARBA" id="ARBA00022540"/>
    </source>
</evidence>
<evidence type="ECO:0000259" key="7">
    <source>
        <dbReference type="SMART" id="SM00653"/>
    </source>
</evidence>
<feature type="domain" description="Translation initiation factor IF2/IF5" evidence="7">
    <location>
        <begin position="13"/>
        <end position="118"/>
    </location>
</feature>
<protein>
    <recommendedName>
        <fullName evidence="2">Eukaryotic translation initiation factor 5</fullName>
    </recommendedName>
</protein>
<keyword evidence="5" id="KW-0648">Protein biosynthesis</keyword>
<dbReference type="InterPro" id="IPR016189">
    <property type="entry name" value="Transl_init_fac_IF2/IF5_N"/>
</dbReference>
<dbReference type="SUPFAM" id="SSF100966">
    <property type="entry name" value="Translation initiation factor 2 beta, aIF2beta, N-terminal domain"/>
    <property type="match status" value="1"/>
</dbReference>
<evidence type="ECO:0000256" key="4">
    <source>
        <dbReference type="ARBA" id="ARBA00022741"/>
    </source>
</evidence>
<keyword evidence="4" id="KW-0547">Nucleotide-binding</keyword>
<dbReference type="SMART" id="SM00653">
    <property type="entry name" value="eIF2B_5"/>
    <property type="match status" value="1"/>
</dbReference>
<evidence type="ECO:0000313" key="9">
    <source>
        <dbReference type="Proteomes" id="UP000694402"/>
    </source>
</evidence>
<keyword evidence="3" id="KW-0396">Initiation factor</keyword>
<dbReference type="AlphaFoldDB" id="A0A8C8LXQ8"/>
<dbReference type="InterPro" id="IPR002735">
    <property type="entry name" value="Transl_init_fac_IF2/IF5_dom"/>
</dbReference>
<evidence type="ECO:0000313" key="8">
    <source>
        <dbReference type="Ensembl" id="ENSOTSP00005050157.1"/>
    </source>
</evidence>
<dbReference type="GO" id="GO:0005092">
    <property type="term" value="F:GDP-dissociation inhibitor activity"/>
    <property type="evidence" value="ECO:0007669"/>
    <property type="project" value="TreeGrafter"/>
</dbReference>
<accession>A0A8C8LXQ8</accession>
<dbReference type="PANTHER" id="PTHR23001">
    <property type="entry name" value="EUKARYOTIC TRANSLATION INITIATION FACTOR"/>
    <property type="match status" value="1"/>
</dbReference>
<organism evidence="8 9">
    <name type="scientific">Oncorhynchus tshawytscha</name>
    <name type="common">Chinook salmon</name>
    <name type="synonym">Salmo tshawytscha</name>
    <dbReference type="NCBI Taxonomy" id="74940"/>
    <lineage>
        <taxon>Eukaryota</taxon>
        <taxon>Metazoa</taxon>
        <taxon>Chordata</taxon>
        <taxon>Craniata</taxon>
        <taxon>Vertebrata</taxon>
        <taxon>Euteleostomi</taxon>
        <taxon>Actinopterygii</taxon>
        <taxon>Neopterygii</taxon>
        <taxon>Teleostei</taxon>
        <taxon>Protacanthopterygii</taxon>
        <taxon>Salmoniformes</taxon>
        <taxon>Salmonidae</taxon>
        <taxon>Salmoninae</taxon>
        <taxon>Oncorhynchus</taxon>
    </lineage>
</organism>
<dbReference type="GO" id="GO:0071074">
    <property type="term" value="F:eukaryotic initiation factor eIF2 binding"/>
    <property type="evidence" value="ECO:0007669"/>
    <property type="project" value="TreeGrafter"/>
</dbReference>
<dbReference type="Ensembl" id="ENSOTST00005054563.2">
    <property type="protein sequence ID" value="ENSOTSP00005050157.1"/>
    <property type="gene ID" value="ENSOTSG00005024173.2"/>
</dbReference>